<dbReference type="KEGG" id="ter:Tery_1215"/>
<dbReference type="PANTHER" id="PTHR30007">
    <property type="entry name" value="PHP DOMAIN PROTEIN"/>
    <property type="match status" value="1"/>
</dbReference>
<dbReference type="HOGENOM" id="CLU_2588702_0_0_3"/>
<dbReference type="RefSeq" id="WP_011610953.1">
    <property type="nucleotide sequence ID" value="NC_008312.1"/>
</dbReference>
<accession>Q116K4</accession>
<proteinExistence type="predicted"/>
<evidence type="ECO:0000313" key="2">
    <source>
        <dbReference type="EMBL" id="ABG50570.1"/>
    </source>
</evidence>
<dbReference type="InterPro" id="IPR025161">
    <property type="entry name" value="IS402-like_dom"/>
</dbReference>
<evidence type="ECO:0000259" key="1">
    <source>
        <dbReference type="Pfam" id="PF13340"/>
    </source>
</evidence>
<dbReference type="EMBL" id="CP000393">
    <property type="protein sequence ID" value="ABG50570.1"/>
    <property type="molecule type" value="Genomic_DNA"/>
</dbReference>
<sequence length="80" mass="9327">MGTTRISATETSTQRGPKPNANLIEVVNSIFYILYSDCHWRSLPQDLPPWQTVSTKFSKCNGYVVWEQINHTLWRETRVQ</sequence>
<feature type="domain" description="Insertion element IS402-like" evidence="1">
    <location>
        <begin position="12"/>
        <end position="69"/>
    </location>
</feature>
<gene>
    <name evidence="2" type="ordered locus">Tery_1215</name>
</gene>
<protein>
    <submittedName>
        <fullName evidence="2">Transposase</fullName>
    </submittedName>
</protein>
<dbReference type="PANTHER" id="PTHR30007:SF0">
    <property type="entry name" value="TRANSPOSASE"/>
    <property type="match status" value="1"/>
</dbReference>
<organism evidence="2">
    <name type="scientific">Trichodesmium erythraeum (strain IMS101)</name>
    <dbReference type="NCBI Taxonomy" id="203124"/>
    <lineage>
        <taxon>Bacteria</taxon>
        <taxon>Bacillati</taxon>
        <taxon>Cyanobacteriota</taxon>
        <taxon>Cyanophyceae</taxon>
        <taxon>Oscillatoriophycideae</taxon>
        <taxon>Oscillatoriales</taxon>
        <taxon>Microcoleaceae</taxon>
        <taxon>Trichodesmium</taxon>
    </lineage>
</organism>
<dbReference type="STRING" id="203124.Tery_1215"/>
<dbReference type="Pfam" id="PF13340">
    <property type="entry name" value="DUF4096"/>
    <property type="match status" value="1"/>
</dbReference>
<dbReference type="eggNOG" id="COG3293">
    <property type="taxonomic scope" value="Bacteria"/>
</dbReference>
<reference evidence="2" key="1">
    <citation type="submission" date="2006-06" db="EMBL/GenBank/DDBJ databases">
        <title>Complete sequence of Trichodesmium erythraeum IMS101.</title>
        <authorList>
            <consortium name="US DOE Joint Genome Institute"/>
            <person name="Copeland A."/>
            <person name="Lucas S."/>
            <person name="Lapidus A."/>
            <person name="Barry K."/>
            <person name="Detter J.C."/>
            <person name="Glavina del Rio T."/>
            <person name="Hammon N."/>
            <person name="Israni S."/>
            <person name="Dalin E."/>
            <person name="Tice H."/>
            <person name="Pitluck S."/>
            <person name="Kiss H."/>
            <person name="Munk A.C."/>
            <person name="Brettin T."/>
            <person name="Bruce D."/>
            <person name="Han C."/>
            <person name="Tapia R."/>
            <person name="Gilna P."/>
            <person name="Schmutz J."/>
            <person name="Larimer F."/>
            <person name="Land M."/>
            <person name="Hauser L."/>
            <person name="Kyrpides N."/>
            <person name="Kim E."/>
            <person name="Richardson P."/>
        </authorList>
    </citation>
    <scope>NUCLEOTIDE SEQUENCE [LARGE SCALE GENOMIC DNA]</scope>
    <source>
        <strain evidence="2">IMS101</strain>
    </source>
</reference>
<name>Q116K4_TRIEI</name>
<dbReference type="AlphaFoldDB" id="Q116K4"/>